<evidence type="ECO:0008006" key="4">
    <source>
        <dbReference type="Google" id="ProtNLM"/>
    </source>
</evidence>
<accession>A0A1F7IQ06</accession>
<comment type="caution">
    <text evidence="2">The sequence shown here is derived from an EMBL/GenBank/DDBJ whole genome shotgun (WGS) entry which is preliminary data.</text>
</comment>
<sequence>MDPQTNNPQKNMLFRILILLIIIVFVFMLLTLYRLRNKTGLQDNFTSVTLPPGTFEVFQEAPNQEVIAKGSFSVQSVSPDTSGQVDKALDLEIVADSSGSTIVGYDIILKFEPDQVEIISATSLLPDFSVFPIERSDHYIVTGAKKLDSDEPSVFANTQILRLTVMPKVTGSLNLKLIDAIDLEKSQMVDNESKILTPQLGEVTLEIE</sequence>
<dbReference type="AlphaFoldDB" id="A0A1F7IQ06"/>
<protein>
    <recommendedName>
        <fullName evidence="4">Cohesin domain-containing protein</fullName>
    </recommendedName>
</protein>
<proteinExistence type="predicted"/>
<name>A0A1F7IQ06_9BACT</name>
<keyword evidence="1" id="KW-0812">Transmembrane</keyword>
<organism evidence="2 3">
    <name type="scientific">Candidatus Roizmanbacteria bacterium RIFCSPLOWO2_01_FULL_37_16</name>
    <dbReference type="NCBI Taxonomy" id="1802058"/>
    <lineage>
        <taxon>Bacteria</taxon>
        <taxon>Candidatus Roizmaniibacteriota</taxon>
    </lineage>
</organism>
<dbReference type="Gene3D" id="2.60.40.680">
    <property type="match status" value="1"/>
</dbReference>
<feature type="transmembrane region" description="Helical" evidence="1">
    <location>
        <begin position="12"/>
        <end position="33"/>
    </location>
</feature>
<keyword evidence="1" id="KW-0472">Membrane</keyword>
<evidence type="ECO:0000313" key="3">
    <source>
        <dbReference type="Proteomes" id="UP000178040"/>
    </source>
</evidence>
<keyword evidence="1" id="KW-1133">Transmembrane helix</keyword>
<dbReference type="EMBL" id="MGAI01000007">
    <property type="protein sequence ID" value="OGK45444.1"/>
    <property type="molecule type" value="Genomic_DNA"/>
</dbReference>
<dbReference type="Proteomes" id="UP000178040">
    <property type="component" value="Unassembled WGS sequence"/>
</dbReference>
<evidence type="ECO:0000313" key="2">
    <source>
        <dbReference type="EMBL" id="OGK45444.1"/>
    </source>
</evidence>
<gene>
    <name evidence="2" type="ORF">A3B40_05955</name>
</gene>
<evidence type="ECO:0000256" key="1">
    <source>
        <dbReference type="SAM" id="Phobius"/>
    </source>
</evidence>
<reference evidence="2 3" key="1">
    <citation type="journal article" date="2016" name="Nat. Commun.">
        <title>Thousands of microbial genomes shed light on interconnected biogeochemical processes in an aquifer system.</title>
        <authorList>
            <person name="Anantharaman K."/>
            <person name="Brown C.T."/>
            <person name="Hug L.A."/>
            <person name="Sharon I."/>
            <person name="Castelle C.J."/>
            <person name="Probst A.J."/>
            <person name="Thomas B.C."/>
            <person name="Singh A."/>
            <person name="Wilkins M.J."/>
            <person name="Karaoz U."/>
            <person name="Brodie E.L."/>
            <person name="Williams K.H."/>
            <person name="Hubbard S.S."/>
            <person name="Banfield J.F."/>
        </authorList>
    </citation>
    <scope>NUCLEOTIDE SEQUENCE [LARGE SCALE GENOMIC DNA]</scope>
</reference>